<gene>
    <name evidence="2" type="ORF">GGE57_003460</name>
</gene>
<dbReference type="Proteomes" id="UP000523431">
    <property type="component" value="Unassembled WGS sequence"/>
</dbReference>
<sequence>MIDLSEMIIGFQVEDARNIAYYLTRYFKGSPHLEENGKDIFADIFDNEADGRIRATTLEVIEEIEKAVGSPASEFDEATTDRILDAITDFEDSITERPSESQAEDAESFLDKAVNPAVTPSRS</sequence>
<dbReference type="EMBL" id="JACIID010000007">
    <property type="protein sequence ID" value="MBB4536703.1"/>
    <property type="molecule type" value="Genomic_DNA"/>
</dbReference>
<evidence type="ECO:0000313" key="2">
    <source>
        <dbReference type="EMBL" id="MBB4536703.1"/>
    </source>
</evidence>
<evidence type="ECO:0000256" key="1">
    <source>
        <dbReference type="SAM" id="MobiDB-lite"/>
    </source>
</evidence>
<evidence type="ECO:0000313" key="3">
    <source>
        <dbReference type="Proteomes" id="UP000523431"/>
    </source>
</evidence>
<name>A0A7W7EF55_RHIET</name>
<reference evidence="2 3" key="1">
    <citation type="submission" date="2020-08" db="EMBL/GenBank/DDBJ databases">
        <title>Genomic Encyclopedia of Type Strains, Phase IV (KMG-V): Genome sequencing to study the core and pangenomes of soil and plant-associated prokaryotes.</title>
        <authorList>
            <person name="Whitman W."/>
        </authorList>
    </citation>
    <scope>NUCLEOTIDE SEQUENCE [LARGE SCALE GENOMIC DNA]</scope>
    <source>
        <strain evidence="2 3">SEMIA 489</strain>
    </source>
</reference>
<dbReference type="AlphaFoldDB" id="A0A7W7EF55"/>
<accession>A0A7W7EF55</accession>
<proteinExistence type="predicted"/>
<organism evidence="2 3">
    <name type="scientific">Rhizobium etli</name>
    <dbReference type="NCBI Taxonomy" id="29449"/>
    <lineage>
        <taxon>Bacteria</taxon>
        <taxon>Pseudomonadati</taxon>
        <taxon>Pseudomonadota</taxon>
        <taxon>Alphaproteobacteria</taxon>
        <taxon>Hyphomicrobiales</taxon>
        <taxon>Rhizobiaceae</taxon>
        <taxon>Rhizobium/Agrobacterium group</taxon>
        <taxon>Rhizobium</taxon>
    </lineage>
</organism>
<protein>
    <submittedName>
        <fullName evidence="2">Uncharacterized protein</fullName>
    </submittedName>
</protein>
<comment type="caution">
    <text evidence="2">The sequence shown here is derived from an EMBL/GenBank/DDBJ whole genome shotgun (WGS) entry which is preliminary data.</text>
</comment>
<feature type="region of interest" description="Disordered" evidence="1">
    <location>
        <begin position="94"/>
        <end position="123"/>
    </location>
</feature>